<organism evidence="2 3">
    <name type="scientific">Planosporangium flavigriseum</name>
    <dbReference type="NCBI Taxonomy" id="373681"/>
    <lineage>
        <taxon>Bacteria</taxon>
        <taxon>Bacillati</taxon>
        <taxon>Actinomycetota</taxon>
        <taxon>Actinomycetes</taxon>
        <taxon>Micromonosporales</taxon>
        <taxon>Micromonosporaceae</taxon>
        <taxon>Planosporangium</taxon>
    </lineage>
</organism>
<dbReference type="RefSeq" id="WP_168078169.1">
    <property type="nucleotide sequence ID" value="NZ_BAAAQJ010000007.1"/>
</dbReference>
<dbReference type="Proteomes" id="UP000653674">
    <property type="component" value="Unassembled WGS sequence"/>
</dbReference>
<keyword evidence="3" id="KW-1185">Reference proteome</keyword>
<sequence length="79" mass="8746">MSSSNQVPDPEVPAKARSRTYSASYKTRILARADVLAAAYTRTPERFVRKHPEPPALSGTVWINKPPSQDTDQAHPKNS</sequence>
<reference evidence="2" key="1">
    <citation type="submission" date="2021-01" db="EMBL/GenBank/DDBJ databases">
        <title>Whole genome shotgun sequence of Planosporangium flavigriseum NBRC 105377.</title>
        <authorList>
            <person name="Komaki H."/>
            <person name="Tamura T."/>
        </authorList>
    </citation>
    <scope>NUCLEOTIDE SEQUENCE</scope>
    <source>
        <strain evidence="2">NBRC 105377</strain>
    </source>
</reference>
<feature type="region of interest" description="Disordered" evidence="1">
    <location>
        <begin position="46"/>
        <end position="79"/>
    </location>
</feature>
<dbReference type="AlphaFoldDB" id="A0A8J3PMS1"/>
<evidence type="ECO:0000313" key="3">
    <source>
        <dbReference type="Proteomes" id="UP000653674"/>
    </source>
</evidence>
<name>A0A8J3PMS1_9ACTN</name>
<gene>
    <name evidence="2" type="ORF">Pfl04_35860</name>
</gene>
<comment type="caution">
    <text evidence="2">The sequence shown here is derived from an EMBL/GenBank/DDBJ whole genome shotgun (WGS) entry which is preliminary data.</text>
</comment>
<evidence type="ECO:0008006" key="4">
    <source>
        <dbReference type="Google" id="ProtNLM"/>
    </source>
</evidence>
<evidence type="ECO:0000256" key="1">
    <source>
        <dbReference type="SAM" id="MobiDB-lite"/>
    </source>
</evidence>
<accession>A0A8J3PMS1</accession>
<proteinExistence type="predicted"/>
<protein>
    <recommendedName>
        <fullName evidence="4">Transposase</fullName>
    </recommendedName>
</protein>
<evidence type="ECO:0000313" key="2">
    <source>
        <dbReference type="EMBL" id="GIG75182.1"/>
    </source>
</evidence>
<dbReference type="EMBL" id="BONU01000027">
    <property type="protein sequence ID" value="GIG75182.1"/>
    <property type="molecule type" value="Genomic_DNA"/>
</dbReference>
<feature type="region of interest" description="Disordered" evidence="1">
    <location>
        <begin position="1"/>
        <end position="23"/>
    </location>
</feature>